<evidence type="ECO:0000259" key="1">
    <source>
        <dbReference type="PROSITE" id="PS51186"/>
    </source>
</evidence>
<dbReference type="AlphaFoldDB" id="A0A1T2XDD4"/>
<dbReference type="GO" id="GO:0004343">
    <property type="term" value="F:glucosamine 6-phosphate N-acetyltransferase activity"/>
    <property type="evidence" value="ECO:0007669"/>
    <property type="project" value="TreeGrafter"/>
</dbReference>
<evidence type="ECO:0000313" key="2">
    <source>
        <dbReference type="EMBL" id="OPA77860.1"/>
    </source>
</evidence>
<accession>A0A1T2XDD4</accession>
<reference evidence="2 3" key="1">
    <citation type="submission" date="2017-01" db="EMBL/GenBank/DDBJ databases">
        <title>Genome analysis of Paenibacillus selenitrireducens ES3-24.</title>
        <authorList>
            <person name="Xu D."/>
            <person name="Yao R."/>
            <person name="Zheng S."/>
        </authorList>
    </citation>
    <scope>NUCLEOTIDE SEQUENCE [LARGE SCALE GENOMIC DNA]</scope>
    <source>
        <strain evidence="2 3">ES3-24</strain>
    </source>
</reference>
<comment type="caution">
    <text evidence="2">The sequence shown here is derived from an EMBL/GenBank/DDBJ whole genome shotgun (WGS) entry which is preliminary data.</text>
</comment>
<dbReference type="RefSeq" id="WP_233147040.1">
    <property type="nucleotide sequence ID" value="NZ_MSZX01000005.1"/>
</dbReference>
<dbReference type="PANTHER" id="PTHR13355">
    <property type="entry name" value="GLUCOSAMINE 6-PHOSPHATE N-ACETYLTRANSFERASE"/>
    <property type="match status" value="1"/>
</dbReference>
<organism evidence="2 3">
    <name type="scientific">Paenibacillus selenitireducens</name>
    <dbReference type="NCBI Taxonomy" id="1324314"/>
    <lineage>
        <taxon>Bacteria</taxon>
        <taxon>Bacillati</taxon>
        <taxon>Bacillota</taxon>
        <taxon>Bacilli</taxon>
        <taxon>Bacillales</taxon>
        <taxon>Paenibacillaceae</taxon>
        <taxon>Paenibacillus</taxon>
    </lineage>
</organism>
<keyword evidence="2" id="KW-0808">Transferase</keyword>
<name>A0A1T2XDD4_9BACL</name>
<protein>
    <submittedName>
        <fullName evidence="2">GNAT family N-acetyltransferase</fullName>
    </submittedName>
</protein>
<dbReference type="InterPro" id="IPR039143">
    <property type="entry name" value="GNPNAT1-like"/>
</dbReference>
<dbReference type="InterPro" id="IPR000182">
    <property type="entry name" value="GNAT_dom"/>
</dbReference>
<dbReference type="CDD" id="cd04301">
    <property type="entry name" value="NAT_SF"/>
    <property type="match status" value="1"/>
</dbReference>
<feature type="domain" description="N-acetyltransferase" evidence="1">
    <location>
        <begin position="1"/>
        <end position="142"/>
    </location>
</feature>
<dbReference type="InterPro" id="IPR016181">
    <property type="entry name" value="Acyl_CoA_acyltransferase"/>
</dbReference>
<dbReference type="Proteomes" id="UP000190188">
    <property type="component" value="Unassembled WGS sequence"/>
</dbReference>
<dbReference type="Gene3D" id="3.40.630.30">
    <property type="match status" value="1"/>
</dbReference>
<sequence length="142" mass="16091">MIQPIIYEDLESLRLLYEELIGEAGDLSQMESVFRQMKSNSAYHLLGYKKDGELLGSVMGVICHDLVGTCRPFMVVENVIVSAKAQGMGAGKKLMQALEQLANENDCLYIMFCSSSYRKDAHRFYESLGYKLDEVQGFRKML</sequence>
<dbReference type="PROSITE" id="PS51186">
    <property type="entry name" value="GNAT"/>
    <property type="match status" value="1"/>
</dbReference>
<keyword evidence="3" id="KW-1185">Reference proteome</keyword>
<evidence type="ECO:0000313" key="3">
    <source>
        <dbReference type="Proteomes" id="UP000190188"/>
    </source>
</evidence>
<proteinExistence type="predicted"/>
<gene>
    <name evidence="2" type="ORF">BVG16_14750</name>
</gene>
<dbReference type="EMBL" id="MSZX01000005">
    <property type="protein sequence ID" value="OPA77860.1"/>
    <property type="molecule type" value="Genomic_DNA"/>
</dbReference>
<dbReference type="PANTHER" id="PTHR13355:SF11">
    <property type="entry name" value="GLUCOSAMINE 6-PHOSPHATE N-ACETYLTRANSFERASE"/>
    <property type="match status" value="1"/>
</dbReference>
<dbReference type="SUPFAM" id="SSF55729">
    <property type="entry name" value="Acyl-CoA N-acyltransferases (Nat)"/>
    <property type="match status" value="1"/>
</dbReference>
<dbReference type="Pfam" id="PF00583">
    <property type="entry name" value="Acetyltransf_1"/>
    <property type="match status" value="1"/>
</dbReference>
<dbReference type="STRING" id="1324314.BVG16_14750"/>